<dbReference type="Proteomes" id="UP001274896">
    <property type="component" value="Unassembled WGS sequence"/>
</dbReference>
<accession>A0AAE0Q4B4</accession>
<dbReference type="InterPro" id="IPR000082">
    <property type="entry name" value="SEA_dom"/>
</dbReference>
<gene>
    <name evidence="3" type="ORF">QTP70_025339</name>
</gene>
<dbReference type="EMBL" id="JAUCMX010000023">
    <property type="protein sequence ID" value="KAK3512813.1"/>
    <property type="molecule type" value="Genomic_DNA"/>
</dbReference>
<keyword evidence="1" id="KW-0472">Membrane</keyword>
<evidence type="ECO:0000259" key="2">
    <source>
        <dbReference type="Pfam" id="PF01390"/>
    </source>
</evidence>
<sequence>MSCTDCQCNGAPCFFNVTSGLCECNCSDYTYGDSCSFAVNTRPVIISEESPTRKANISLRILKEYNPDFENLNSGASKRLISILSHELSGICRRAAPQNFRNLKILSLLPGSIIVRSLAQYNYPNNQSQIDFLNKDLEPTLTNLFNSSDTLQHLSQALGNVSVQDTEVLMQTAEIANISDLKPYLNCNSDFANYTLNIVEDAWVCEGPCKRNHGYCNAHGDCVNVKTGPMCLCYKSSFQEYYGPQCELFRRGAGFYGTLFGSLGATLLLFIAMTIGIVVVQLRRRKCWSISSSHDSRRSNLFGDYFFDFSDRGRDFNSFYFMLV</sequence>
<evidence type="ECO:0000256" key="1">
    <source>
        <dbReference type="SAM" id="Phobius"/>
    </source>
</evidence>
<evidence type="ECO:0000313" key="4">
    <source>
        <dbReference type="Proteomes" id="UP001274896"/>
    </source>
</evidence>
<feature type="transmembrane region" description="Helical" evidence="1">
    <location>
        <begin position="255"/>
        <end position="280"/>
    </location>
</feature>
<dbReference type="AlphaFoldDB" id="A0AAE0Q4B4"/>
<reference evidence="3" key="1">
    <citation type="submission" date="2023-06" db="EMBL/GenBank/DDBJ databases">
        <title>Male Hemibagrus guttatus genome.</title>
        <authorList>
            <person name="Bian C."/>
        </authorList>
    </citation>
    <scope>NUCLEOTIDE SEQUENCE</scope>
    <source>
        <strain evidence="3">Male_cb2023</strain>
        <tissue evidence="3">Muscle</tissue>
    </source>
</reference>
<protein>
    <recommendedName>
        <fullName evidence="2">SEA domain-containing protein</fullName>
    </recommendedName>
</protein>
<proteinExistence type="predicted"/>
<feature type="domain" description="SEA" evidence="2">
    <location>
        <begin position="56"/>
        <end position="127"/>
    </location>
</feature>
<keyword evidence="1" id="KW-0812">Transmembrane</keyword>
<name>A0AAE0Q4B4_9TELE</name>
<organism evidence="3 4">
    <name type="scientific">Hemibagrus guttatus</name>
    <dbReference type="NCBI Taxonomy" id="175788"/>
    <lineage>
        <taxon>Eukaryota</taxon>
        <taxon>Metazoa</taxon>
        <taxon>Chordata</taxon>
        <taxon>Craniata</taxon>
        <taxon>Vertebrata</taxon>
        <taxon>Euteleostomi</taxon>
        <taxon>Actinopterygii</taxon>
        <taxon>Neopterygii</taxon>
        <taxon>Teleostei</taxon>
        <taxon>Ostariophysi</taxon>
        <taxon>Siluriformes</taxon>
        <taxon>Bagridae</taxon>
        <taxon>Hemibagrus</taxon>
    </lineage>
</organism>
<keyword evidence="4" id="KW-1185">Reference proteome</keyword>
<dbReference type="Pfam" id="PF01390">
    <property type="entry name" value="SEA"/>
    <property type="match status" value="1"/>
</dbReference>
<comment type="caution">
    <text evidence="3">The sequence shown here is derived from an EMBL/GenBank/DDBJ whole genome shotgun (WGS) entry which is preliminary data.</text>
</comment>
<keyword evidence="1" id="KW-1133">Transmembrane helix</keyword>
<evidence type="ECO:0000313" key="3">
    <source>
        <dbReference type="EMBL" id="KAK3512813.1"/>
    </source>
</evidence>